<evidence type="ECO:0000313" key="4">
    <source>
        <dbReference type="EMBL" id="ABQ28268.1"/>
    </source>
</evidence>
<accession>A5G900</accession>
<dbReference type="GO" id="GO:0016757">
    <property type="term" value="F:glycosyltransferase activity"/>
    <property type="evidence" value="ECO:0007669"/>
    <property type="project" value="UniProtKB-KW"/>
</dbReference>
<dbReference type="InterPro" id="IPR000836">
    <property type="entry name" value="PRTase_dom"/>
</dbReference>
<dbReference type="Pfam" id="PF00156">
    <property type="entry name" value="Pribosyltran"/>
    <property type="match status" value="1"/>
</dbReference>
<dbReference type="STRING" id="351605.Gura_4125"/>
<keyword evidence="5" id="KW-1185">Reference proteome</keyword>
<dbReference type="CDD" id="cd06223">
    <property type="entry name" value="PRTases_typeI"/>
    <property type="match status" value="1"/>
</dbReference>
<sequence>MFFRALIDILFPPLCHICKTFIPDAGDIHLCAGCREKLIPLNSPLCLVCGVPFATENGIDHLCGPCLSHPPAYAAARAALVFSGPVQDLVHRFKYGHKVHLCRPLGLLTAGHLAGFAAHVAADLVIPVPLHKKRLRWRGYNQAVLLGGILAKQWRLPLLRHNLRRVRWTEPQVNLAATERAENVRGAFAVTDKDAVAGKRVILVDDVYTTGSTVAECAKTLKCAGAEAVFVVTAARVA</sequence>
<name>A5G900_GEOUR</name>
<dbReference type="HOGENOM" id="CLU_054549_0_0_7"/>
<dbReference type="EMBL" id="CP000698">
    <property type="protein sequence ID" value="ABQ28268.1"/>
    <property type="molecule type" value="Genomic_DNA"/>
</dbReference>
<dbReference type="KEGG" id="gur:Gura_4125"/>
<organism evidence="4 5">
    <name type="scientific">Geotalea uraniireducens (strain Rf4)</name>
    <name type="common">Geobacter uraniireducens</name>
    <dbReference type="NCBI Taxonomy" id="351605"/>
    <lineage>
        <taxon>Bacteria</taxon>
        <taxon>Pseudomonadati</taxon>
        <taxon>Thermodesulfobacteriota</taxon>
        <taxon>Desulfuromonadia</taxon>
        <taxon>Geobacterales</taxon>
        <taxon>Geobacteraceae</taxon>
        <taxon>Geotalea</taxon>
    </lineage>
</organism>
<dbReference type="SUPFAM" id="SSF53271">
    <property type="entry name" value="PRTase-like"/>
    <property type="match status" value="1"/>
</dbReference>
<feature type="domain" description="Double zinc ribbon" evidence="3">
    <location>
        <begin position="6"/>
        <end position="67"/>
    </location>
</feature>
<feature type="domain" description="Phosphoribosyltransferase" evidence="2">
    <location>
        <begin position="159"/>
        <end position="234"/>
    </location>
</feature>
<dbReference type="Pfam" id="PF18912">
    <property type="entry name" value="DZR_2"/>
    <property type="match status" value="1"/>
</dbReference>
<evidence type="ECO:0000256" key="1">
    <source>
        <dbReference type="ARBA" id="ARBA00008007"/>
    </source>
</evidence>
<keyword evidence="4" id="KW-0808">Transferase</keyword>
<dbReference type="InterPro" id="IPR051910">
    <property type="entry name" value="ComF/GntX_DNA_util-trans"/>
</dbReference>
<comment type="similarity">
    <text evidence="1">Belongs to the ComF/GntX family.</text>
</comment>
<evidence type="ECO:0000259" key="3">
    <source>
        <dbReference type="Pfam" id="PF18912"/>
    </source>
</evidence>
<dbReference type="Proteomes" id="UP000006695">
    <property type="component" value="Chromosome"/>
</dbReference>
<dbReference type="RefSeq" id="WP_011940903.1">
    <property type="nucleotide sequence ID" value="NC_009483.1"/>
</dbReference>
<dbReference type="InterPro" id="IPR044005">
    <property type="entry name" value="DZR_2"/>
</dbReference>
<dbReference type="AlphaFoldDB" id="A5G900"/>
<evidence type="ECO:0000259" key="2">
    <source>
        <dbReference type="Pfam" id="PF00156"/>
    </source>
</evidence>
<proteinExistence type="inferred from homology"/>
<gene>
    <name evidence="4" type="ordered locus">Gura_4125</name>
</gene>
<evidence type="ECO:0000313" key="5">
    <source>
        <dbReference type="Proteomes" id="UP000006695"/>
    </source>
</evidence>
<dbReference type="OrthoDB" id="9779910at2"/>
<dbReference type="InterPro" id="IPR029057">
    <property type="entry name" value="PRTase-like"/>
</dbReference>
<reference evidence="4 5" key="1">
    <citation type="submission" date="2007-05" db="EMBL/GenBank/DDBJ databases">
        <title>Complete sequence of Geobacter uraniireducens Rf4.</title>
        <authorList>
            <consortium name="US DOE Joint Genome Institute"/>
            <person name="Copeland A."/>
            <person name="Lucas S."/>
            <person name="Lapidus A."/>
            <person name="Barry K."/>
            <person name="Detter J.C."/>
            <person name="Glavina del Rio T."/>
            <person name="Hammon N."/>
            <person name="Israni S."/>
            <person name="Dalin E."/>
            <person name="Tice H."/>
            <person name="Pitluck S."/>
            <person name="Chertkov O."/>
            <person name="Brettin T."/>
            <person name="Bruce D."/>
            <person name="Han C."/>
            <person name="Schmutz J."/>
            <person name="Larimer F."/>
            <person name="Land M."/>
            <person name="Hauser L."/>
            <person name="Kyrpides N."/>
            <person name="Mikhailova N."/>
            <person name="Shelobolina E."/>
            <person name="Aklujkar M."/>
            <person name="Lovley D."/>
            <person name="Richardson P."/>
        </authorList>
    </citation>
    <scope>NUCLEOTIDE SEQUENCE [LARGE SCALE GENOMIC DNA]</scope>
    <source>
        <strain evidence="4 5">Rf4</strain>
    </source>
</reference>
<dbReference type="PANTHER" id="PTHR47505">
    <property type="entry name" value="DNA UTILIZATION PROTEIN YHGH"/>
    <property type="match status" value="1"/>
</dbReference>
<dbReference type="PANTHER" id="PTHR47505:SF1">
    <property type="entry name" value="DNA UTILIZATION PROTEIN YHGH"/>
    <property type="match status" value="1"/>
</dbReference>
<protein>
    <submittedName>
        <fullName evidence="4">Amidophosphoribosyltransferase-like protein</fullName>
    </submittedName>
</protein>
<keyword evidence="4" id="KW-0328">Glycosyltransferase</keyword>
<dbReference type="Gene3D" id="3.40.50.2020">
    <property type="match status" value="1"/>
</dbReference>